<dbReference type="GeneTree" id="ENSGT00550000075100"/>
<feature type="region of interest" description="Disordered" evidence="10">
    <location>
        <begin position="578"/>
        <end position="601"/>
    </location>
</feature>
<evidence type="ECO:0000313" key="16">
    <source>
        <dbReference type="Proteomes" id="UP000694383"/>
    </source>
</evidence>
<accession>A0A8C7WM83</accession>
<feature type="domain" description="Helicase C-terminal" evidence="13">
    <location>
        <begin position="277"/>
        <end position="425"/>
    </location>
</feature>
<comment type="similarity">
    <text evidence="1">Belongs to the DEAD box helicase family. DDX54/DBP10 subfamily.</text>
</comment>
<dbReference type="Pfam" id="PF08147">
    <property type="entry name" value="DBP10CT"/>
    <property type="match status" value="1"/>
</dbReference>
<dbReference type="GO" id="GO:0005829">
    <property type="term" value="C:cytosol"/>
    <property type="evidence" value="ECO:0007669"/>
    <property type="project" value="TreeGrafter"/>
</dbReference>
<dbReference type="Proteomes" id="UP000694383">
    <property type="component" value="Unplaced"/>
</dbReference>
<feature type="region of interest" description="Disordered" evidence="10">
    <location>
        <begin position="639"/>
        <end position="796"/>
    </location>
</feature>
<evidence type="ECO:0000256" key="1">
    <source>
        <dbReference type="ARBA" id="ARBA00010379"/>
    </source>
</evidence>
<dbReference type="SMART" id="SM01123">
    <property type="entry name" value="DBP10CT"/>
    <property type="match status" value="1"/>
</dbReference>
<evidence type="ECO:0000259" key="14">
    <source>
        <dbReference type="PROSITE" id="PS51195"/>
    </source>
</evidence>
<feature type="compositionally biased region" description="Gly residues" evidence="10">
    <location>
        <begin position="705"/>
        <end position="714"/>
    </location>
</feature>
<dbReference type="Pfam" id="PF00271">
    <property type="entry name" value="Helicase_C"/>
    <property type="match status" value="1"/>
</dbReference>
<comment type="catalytic activity">
    <reaction evidence="8">
        <text>ATP + H2O = ADP + phosphate + H(+)</text>
        <dbReference type="Rhea" id="RHEA:13065"/>
        <dbReference type="ChEBI" id="CHEBI:15377"/>
        <dbReference type="ChEBI" id="CHEBI:15378"/>
        <dbReference type="ChEBI" id="CHEBI:30616"/>
        <dbReference type="ChEBI" id="CHEBI:43474"/>
        <dbReference type="ChEBI" id="CHEBI:456216"/>
        <dbReference type="EC" id="3.6.4.13"/>
    </reaction>
</comment>
<dbReference type="InterPro" id="IPR014014">
    <property type="entry name" value="RNA_helicase_DEAD_Q_motif"/>
</dbReference>
<evidence type="ECO:0000256" key="11">
    <source>
        <dbReference type="SAM" id="Phobius"/>
    </source>
</evidence>
<reference evidence="15" key="1">
    <citation type="submission" date="2025-08" db="UniProtKB">
        <authorList>
            <consortium name="Ensembl"/>
        </authorList>
    </citation>
    <scope>IDENTIFICATION</scope>
</reference>
<dbReference type="SMART" id="SM00487">
    <property type="entry name" value="DEXDc"/>
    <property type="match status" value="1"/>
</dbReference>
<dbReference type="PANTHER" id="PTHR47959">
    <property type="entry name" value="ATP-DEPENDENT RNA HELICASE RHLE-RELATED"/>
    <property type="match status" value="1"/>
</dbReference>
<sequence length="796" mass="89836">MAQRKKKLTKKKRHHQANREPESESDGDFELAAEVKDDESPGRKLLRFPSTADCTSDVEPDTRELVRAQNKKKKKSGGFQSMGLSYPVYKGVMKKGYKVPTPIQRKTIPVILDGKDVVAMARTGSGKTAAFLVPMFEKLKAPQASAGARALILSPTRELALQTMKFTKELGKFVPFFFCVVLYVSYCGFRLSLSHGLLPPLRLFEMGFAEQLQEIIQRLPDTRQTLLFSATLPKLLVEFARAGLTEPVLIRLDVDSKLSDQIKLSFFHLRVDDKPAMLLHLLKNVAKPQEQTVVFVATKHHVEYLRELLSSEGIECAYIYSALDQTARKINIGKFVHRKAMVLIVTDVAARGIDIPMLDIVINYNFPSKPKLFLHRVGRVGRAGRSGTTYSLICPDEMPFLYDLHLFLGRPVQFATLDHTQECDGVLGRVPQNILDDEGSNLITAHENSLDLQNLHRVSENAYKQYLKSRPNPSAESIRRVKNLDLSCMAVHPFLGCGLEKMELERLQIVDAIKVYKSKSTIFEINSNSKTTASEVMRAKRSKDTPLMDKFSKRKEDLAAENKPQLVVRVFSEVLGGKRKGPQKHEEHLQNKRRKQTGKDEEYYIPYRPKDFNSEKGLSLGGEGSNFEHQASSAVLDLMGDDSNQLNQDRKRKRFVTETRKEDHKKKIKTENNRVVVNKKNRKNLYPSKWKKKYKVDDADSGSEGETGGGAGGRGRGRRGPTSRRTSAGSGGRRVRSELKTSAQILKQRKIKDKQKFLQGGGMKKIRAKNKKWVGEVKKAGFGRGSQKKGKLKKRL</sequence>
<dbReference type="GO" id="GO:0003723">
    <property type="term" value="F:RNA binding"/>
    <property type="evidence" value="ECO:0007669"/>
    <property type="project" value="UniProtKB-KW"/>
</dbReference>
<feature type="short sequence motif" description="Q motif" evidence="9">
    <location>
        <begin position="77"/>
        <end position="105"/>
    </location>
</feature>
<dbReference type="Pfam" id="PF00270">
    <property type="entry name" value="DEAD"/>
    <property type="match status" value="1"/>
</dbReference>
<evidence type="ECO:0000256" key="4">
    <source>
        <dbReference type="ARBA" id="ARBA00022801"/>
    </source>
</evidence>
<dbReference type="Gene3D" id="3.40.50.300">
    <property type="entry name" value="P-loop containing nucleotide triphosphate hydrolases"/>
    <property type="match status" value="3"/>
</dbReference>
<dbReference type="SMART" id="SM00490">
    <property type="entry name" value="HELICc"/>
    <property type="match status" value="1"/>
</dbReference>
<keyword evidence="3" id="KW-0547">Nucleotide-binding</keyword>
<keyword evidence="11" id="KW-0472">Membrane</keyword>
<dbReference type="InterPro" id="IPR014001">
    <property type="entry name" value="Helicase_ATP-bd"/>
</dbReference>
<keyword evidence="4" id="KW-0378">Hydrolase</keyword>
<name>A0A8C7WM83_9TELE</name>
<keyword evidence="7" id="KW-0694">RNA-binding</keyword>
<keyword evidence="11" id="KW-0812">Transmembrane</keyword>
<dbReference type="PANTHER" id="PTHR47959:SF8">
    <property type="entry name" value="RNA HELICASE"/>
    <property type="match status" value="1"/>
</dbReference>
<dbReference type="PROSITE" id="PS51192">
    <property type="entry name" value="HELICASE_ATP_BIND_1"/>
    <property type="match status" value="1"/>
</dbReference>
<evidence type="ECO:0000256" key="6">
    <source>
        <dbReference type="ARBA" id="ARBA00022840"/>
    </source>
</evidence>
<keyword evidence="6" id="KW-0067">ATP-binding</keyword>
<organism evidence="15 16">
    <name type="scientific">Oryzias sinensis</name>
    <name type="common">Chinese medaka</name>
    <dbReference type="NCBI Taxonomy" id="183150"/>
    <lineage>
        <taxon>Eukaryota</taxon>
        <taxon>Metazoa</taxon>
        <taxon>Chordata</taxon>
        <taxon>Craniata</taxon>
        <taxon>Vertebrata</taxon>
        <taxon>Euteleostomi</taxon>
        <taxon>Actinopterygii</taxon>
        <taxon>Neopterygii</taxon>
        <taxon>Teleostei</taxon>
        <taxon>Neoteleostei</taxon>
        <taxon>Acanthomorphata</taxon>
        <taxon>Ovalentaria</taxon>
        <taxon>Atherinomorphae</taxon>
        <taxon>Beloniformes</taxon>
        <taxon>Adrianichthyidae</taxon>
        <taxon>Oryziinae</taxon>
        <taxon>Oryzias</taxon>
    </lineage>
</organism>
<dbReference type="InterPro" id="IPR011545">
    <property type="entry name" value="DEAD/DEAH_box_helicase_dom"/>
</dbReference>
<evidence type="ECO:0000256" key="3">
    <source>
        <dbReference type="ARBA" id="ARBA00022741"/>
    </source>
</evidence>
<evidence type="ECO:0000256" key="5">
    <source>
        <dbReference type="ARBA" id="ARBA00022806"/>
    </source>
</evidence>
<evidence type="ECO:0000256" key="7">
    <source>
        <dbReference type="ARBA" id="ARBA00022884"/>
    </source>
</evidence>
<dbReference type="GO" id="GO:0003724">
    <property type="term" value="F:RNA helicase activity"/>
    <property type="evidence" value="ECO:0007669"/>
    <property type="project" value="UniProtKB-EC"/>
</dbReference>
<evidence type="ECO:0000313" key="15">
    <source>
        <dbReference type="Ensembl" id="ENSOSIP00000000415.1"/>
    </source>
</evidence>
<feature type="compositionally biased region" description="Basic residues" evidence="10">
    <location>
        <begin position="786"/>
        <end position="796"/>
    </location>
</feature>
<dbReference type="EC" id="3.6.4.13" evidence="2"/>
<protein>
    <recommendedName>
        <fullName evidence="2">RNA helicase</fullName>
        <ecNumber evidence="2">3.6.4.13</ecNumber>
    </recommendedName>
</protein>
<dbReference type="GO" id="GO:0005634">
    <property type="term" value="C:nucleus"/>
    <property type="evidence" value="ECO:0007669"/>
    <property type="project" value="InterPro"/>
</dbReference>
<feature type="region of interest" description="Disordered" evidence="10">
    <location>
        <begin position="1"/>
        <end position="63"/>
    </location>
</feature>
<feature type="transmembrane region" description="Helical" evidence="11">
    <location>
        <begin position="173"/>
        <end position="193"/>
    </location>
</feature>
<proteinExistence type="inferred from homology"/>
<feature type="domain" description="DEAD-box RNA helicase Q" evidence="14">
    <location>
        <begin position="77"/>
        <end position="105"/>
    </location>
</feature>
<dbReference type="InterPro" id="IPR001650">
    <property type="entry name" value="Helicase_C-like"/>
</dbReference>
<keyword evidence="5" id="KW-0347">Helicase</keyword>
<dbReference type="CDD" id="cd18787">
    <property type="entry name" value="SF2_C_DEAD"/>
    <property type="match status" value="1"/>
</dbReference>
<keyword evidence="16" id="KW-1185">Reference proteome</keyword>
<feature type="compositionally biased region" description="Basic residues" evidence="10">
    <location>
        <begin position="677"/>
        <end position="694"/>
    </location>
</feature>
<evidence type="ECO:0000256" key="10">
    <source>
        <dbReference type="SAM" id="MobiDB-lite"/>
    </source>
</evidence>
<keyword evidence="11" id="KW-1133">Transmembrane helix</keyword>
<dbReference type="Ensembl" id="ENSOSIT00000000434.1">
    <property type="protein sequence ID" value="ENSOSIP00000000415.1"/>
    <property type="gene ID" value="ENSOSIG00000000192.1"/>
</dbReference>
<evidence type="ECO:0000256" key="8">
    <source>
        <dbReference type="ARBA" id="ARBA00047984"/>
    </source>
</evidence>
<dbReference type="PROSITE" id="PS51194">
    <property type="entry name" value="HELICASE_CTER"/>
    <property type="match status" value="1"/>
</dbReference>
<dbReference type="GO" id="GO:0005524">
    <property type="term" value="F:ATP binding"/>
    <property type="evidence" value="ECO:0007669"/>
    <property type="project" value="UniProtKB-KW"/>
</dbReference>
<evidence type="ECO:0000256" key="9">
    <source>
        <dbReference type="PROSITE-ProRule" id="PRU00552"/>
    </source>
</evidence>
<dbReference type="GO" id="GO:0016787">
    <property type="term" value="F:hydrolase activity"/>
    <property type="evidence" value="ECO:0007669"/>
    <property type="project" value="UniProtKB-KW"/>
</dbReference>
<dbReference type="InterPro" id="IPR050079">
    <property type="entry name" value="DEAD_box_RNA_helicase"/>
</dbReference>
<evidence type="ECO:0000259" key="13">
    <source>
        <dbReference type="PROSITE" id="PS51194"/>
    </source>
</evidence>
<feature type="compositionally biased region" description="Basic residues" evidence="10">
    <location>
        <begin position="1"/>
        <end position="16"/>
    </location>
</feature>
<feature type="domain" description="Helicase ATP-binding" evidence="12">
    <location>
        <begin position="108"/>
        <end position="250"/>
    </location>
</feature>
<dbReference type="AlphaFoldDB" id="A0A8C7WM83"/>
<dbReference type="InterPro" id="IPR012541">
    <property type="entry name" value="DBP10_C"/>
</dbReference>
<feature type="compositionally biased region" description="Basic and acidic residues" evidence="10">
    <location>
        <begin position="33"/>
        <end position="42"/>
    </location>
</feature>
<dbReference type="PROSITE" id="PS51195">
    <property type="entry name" value="Q_MOTIF"/>
    <property type="match status" value="1"/>
</dbReference>
<dbReference type="SUPFAM" id="SSF52540">
    <property type="entry name" value="P-loop containing nucleoside triphosphate hydrolases"/>
    <property type="match status" value="2"/>
</dbReference>
<dbReference type="InterPro" id="IPR027417">
    <property type="entry name" value="P-loop_NTPase"/>
</dbReference>
<evidence type="ECO:0000259" key="12">
    <source>
        <dbReference type="PROSITE" id="PS51192"/>
    </source>
</evidence>
<reference evidence="15" key="2">
    <citation type="submission" date="2025-09" db="UniProtKB">
        <authorList>
            <consortium name="Ensembl"/>
        </authorList>
    </citation>
    <scope>IDENTIFICATION</scope>
</reference>
<evidence type="ECO:0000256" key="2">
    <source>
        <dbReference type="ARBA" id="ARBA00012552"/>
    </source>
</evidence>